<dbReference type="AlphaFoldDB" id="R9P9G1"/>
<protein>
    <submittedName>
        <fullName evidence="1">Regulation of amino acid metabolism-related protein, putative</fullName>
    </submittedName>
</protein>
<proteinExistence type="predicted"/>
<name>R9P9G1_PSEHS</name>
<evidence type="ECO:0000313" key="1">
    <source>
        <dbReference type="EMBL" id="GAC98028.1"/>
    </source>
</evidence>
<gene>
    <name evidence="1" type="ORF">PHSY_005616</name>
</gene>
<evidence type="ECO:0000313" key="2">
    <source>
        <dbReference type="Proteomes" id="UP000014071"/>
    </source>
</evidence>
<keyword evidence="2" id="KW-1185">Reference proteome</keyword>
<dbReference type="HOGENOM" id="CLU_2122149_0_0_1"/>
<reference evidence="2" key="1">
    <citation type="journal article" date="2013" name="Genome Announc.">
        <title>Draft genome sequence of the basidiomycetous yeast-like fungus Pseudozyma hubeiensis SY62, which produces an abundant amount of the biosurfactant mannosylerythritol lipids.</title>
        <authorList>
            <person name="Konishi M."/>
            <person name="Hatada Y."/>
            <person name="Horiuchi J."/>
        </authorList>
    </citation>
    <scope>NUCLEOTIDE SEQUENCE [LARGE SCALE GENOMIC DNA]</scope>
    <source>
        <strain evidence="2">SY62</strain>
    </source>
</reference>
<sequence>MAGRCYGQRWTIATVSVSLTLKASDDEIAHLAVNQSPRHMQRLAISKIGAVGAPTRSLTSERTSRDHGTDASAYCAVKSSSAAVTVSWVGISVILCWFQNLMGCDVGRVPAGRS</sequence>
<accession>R9P9G1</accession>
<dbReference type="RefSeq" id="XP_012191615.1">
    <property type="nucleotide sequence ID" value="XM_012336225.1"/>
</dbReference>
<dbReference type="EMBL" id="DF238815">
    <property type="protein sequence ID" value="GAC98028.1"/>
    <property type="molecule type" value="Genomic_DNA"/>
</dbReference>
<dbReference type="Proteomes" id="UP000014071">
    <property type="component" value="Unassembled WGS sequence"/>
</dbReference>
<dbReference type="GeneID" id="24110894"/>
<organism evidence="1 2">
    <name type="scientific">Pseudozyma hubeiensis (strain SY62)</name>
    <name type="common">Yeast</name>
    <dbReference type="NCBI Taxonomy" id="1305764"/>
    <lineage>
        <taxon>Eukaryota</taxon>
        <taxon>Fungi</taxon>
        <taxon>Dikarya</taxon>
        <taxon>Basidiomycota</taxon>
        <taxon>Ustilaginomycotina</taxon>
        <taxon>Ustilaginomycetes</taxon>
        <taxon>Ustilaginales</taxon>
        <taxon>Ustilaginaceae</taxon>
        <taxon>Pseudozyma</taxon>
    </lineage>
</organism>